<feature type="domain" description="Macro" evidence="7">
    <location>
        <begin position="91"/>
        <end position="287"/>
    </location>
</feature>
<dbReference type="AlphaFoldDB" id="A0A812R1W1"/>
<dbReference type="PANTHER" id="PTHR11106">
    <property type="entry name" value="GANGLIOSIDE INDUCED DIFFERENTIATION ASSOCIATED PROTEIN 2-RELATED"/>
    <property type="match status" value="1"/>
</dbReference>
<evidence type="ECO:0000256" key="2">
    <source>
        <dbReference type="ARBA" id="ARBA00022723"/>
    </source>
</evidence>
<sequence length="632" mass="67692">MPCSADSQHSCCLRRVQEACIHALELMATDIPALEEPTRRCREQGSDAPRRLLGDFLIQFSGSLSEDQLQAIDEVYAADALSKPPPLSVDALKGLWLAASPCQVLVWRGDITQLAADVIVNAANEEGLGCFQPTHRCIDNVLHRAAGPRLRSECRLEMQKRQKKLLPGTMPLLTKAYHLPAKAVLHVTGPQISPGSRPSSLSSEELRLAYTNCLDAARDAGLTSVAFCCISTGLFGYPAREAAEVALTAVHRWLQAPENLASLSSVVFDVFTEHDASCLQRHFLLCQALCPCPPDLRECGQWPRSLRGADAGCKHGRRQGQDASGFLARLHVRSGAHHVTKPEAFRPLQQSGTMFALCAPTIDVDRGPSLQSGDGSCTSESHRESHGDTDEAPSAPEEFGPSTPNRPDPLRSGQGDKATLRKALGGSPGLAEPPSLGPSQRPFTLTLPLALTKFLILVREVPSVSAAIPNRSSVAVRSSLESILVDSVVLLSSRMRCHISILLALLTLPGVSSFGESQKFLIVSSPLTGHVAYLKLPVDGSPATADGQAMRTLIKSGLVFPQGLAVDDHRQRLFVADPNKTGLVMYPLSSNGDTLSVGSPKVVASGVQTRAVTVDGLGNVVFSDEPTNRILR</sequence>
<keyword evidence="9" id="KW-1185">Reference proteome</keyword>
<dbReference type="Proteomes" id="UP000601435">
    <property type="component" value="Unassembled WGS sequence"/>
</dbReference>
<evidence type="ECO:0000313" key="9">
    <source>
        <dbReference type="Proteomes" id="UP000601435"/>
    </source>
</evidence>
<comment type="cofactor">
    <cofactor evidence="1">
        <name>Zn(2+)</name>
        <dbReference type="ChEBI" id="CHEBI:29105"/>
    </cofactor>
</comment>
<dbReference type="GO" id="GO:0046872">
    <property type="term" value="F:metal ion binding"/>
    <property type="evidence" value="ECO:0007669"/>
    <property type="project" value="UniProtKB-KW"/>
</dbReference>
<comment type="caution">
    <text evidence="8">The sequence shown here is derived from an EMBL/GenBank/DDBJ whole genome shotgun (WGS) entry which is preliminary data.</text>
</comment>
<evidence type="ECO:0000256" key="1">
    <source>
        <dbReference type="ARBA" id="ARBA00001947"/>
    </source>
</evidence>
<dbReference type="SUPFAM" id="SSF52949">
    <property type="entry name" value="Macro domain-like"/>
    <property type="match status" value="1"/>
</dbReference>
<dbReference type="Pfam" id="PF01661">
    <property type="entry name" value="Macro"/>
    <property type="match status" value="1"/>
</dbReference>
<evidence type="ECO:0000313" key="8">
    <source>
        <dbReference type="EMBL" id="CAE7416373.1"/>
    </source>
</evidence>
<keyword evidence="5" id="KW-0326">Glycosidase</keyword>
<evidence type="ECO:0000256" key="3">
    <source>
        <dbReference type="ARBA" id="ARBA00022801"/>
    </source>
</evidence>
<accession>A0A812R1W1</accession>
<organism evidence="8 9">
    <name type="scientific">Symbiodinium necroappetens</name>
    <dbReference type="NCBI Taxonomy" id="1628268"/>
    <lineage>
        <taxon>Eukaryota</taxon>
        <taxon>Sar</taxon>
        <taxon>Alveolata</taxon>
        <taxon>Dinophyceae</taxon>
        <taxon>Suessiales</taxon>
        <taxon>Symbiodiniaceae</taxon>
        <taxon>Symbiodinium</taxon>
    </lineage>
</organism>
<evidence type="ECO:0000256" key="6">
    <source>
        <dbReference type="SAM" id="MobiDB-lite"/>
    </source>
</evidence>
<dbReference type="InterPro" id="IPR002589">
    <property type="entry name" value="Macro_dom"/>
</dbReference>
<dbReference type="OrthoDB" id="6133115at2759"/>
<feature type="compositionally biased region" description="Polar residues" evidence="6">
    <location>
        <begin position="369"/>
        <end position="379"/>
    </location>
</feature>
<feature type="region of interest" description="Disordered" evidence="6">
    <location>
        <begin position="368"/>
        <end position="441"/>
    </location>
</feature>
<dbReference type="InterPro" id="IPR011042">
    <property type="entry name" value="6-blade_b-propeller_TolB-like"/>
</dbReference>
<feature type="compositionally biased region" description="Basic and acidic residues" evidence="6">
    <location>
        <begin position="380"/>
        <end position="389"/>
    </location>
</feature>
<dbReference type="PROSITE" id="PS51154">
    <property type="entry name" value="MACRO"/>
    <property type="match status" value="1"/>
</dbReference>
<evidence type="ECO:0000259" key="7">
    <source>
        <dbReference type="PROSITE" id="PS51154"/>
    </source>
</evidence>
<dbReference type="Gene3D" id="2.120.10.30">
    <property type="entry name" value="TolB, C-terminal domain"/>
    <property type="match status" value="1"/>
</dbReference>
<protein>
    <recommendedName>
        <fullName evidence="7">Macro domain-containing protein</fullName>
    </recommendedName>
</protein>
<keyword evidence="3" id="KW-0378">Hydrolase</keyword>
<feature type="non-terminal residue" evidence="8">
    <location>
        <position position="632"/>
    </location>
</feature>
<dbReference type="PANTHER" id="PTHR11106:SF121">
    <property type="entry name" value="ADP-RIBOSE 1''-PHOSPHATE PHOSPHATASE"/>
    <property type="match status" value="1"/>
</dbReference>
<keyword evidence="4" id="KW-0862">Zinc</keyword>
<evidence type="ECO:0000256" key="5">
    <source>
        <dbReference type="ARBA" id="ARBA00023295"/>
    </source>
</evidence>
<dbReference type="SMART" id="SM00506">
    <property type="entry name" value="A1pp"/>
    <property type="match status" value="1"/>
</dbReference>
<keyword evidence="2" id="KW-0479">Metal-binding</keyword>
<dbReference type="InterPro" id="IPR043472">
    <property type="entry name" value="Macro_dom-like"/>
</dbReference>
<dbReference type="EMBL" id="CAJNJA010018147">
    <property type="protein sequence ID" value="CAE7416373.1"/>
    <property type="molecule type" value="Genomic_DNA"/>
</dbReference>
<proteinExistence type="predicted"/>
<name>A0A812R1W1_9DINO</name>
<evidence type="ECO:0000256" key="4">
    <source>
        <dbReference type="ARBA" id="ARBA00022833"/>
    </source>
</evidence>
<dbReference type="GO" id="GO:0016798">
    <property type="term" value="F:hydrolase activity, acting on glycosyl bonds"/>
    <property type="evidence" value="ECO:0007669"/>
    <property type="project" value="UniProtKB-KW"/>
</dbReference>
<dbReference type="SUPFAM" id="SSF50956">
    <property type="entry name" value="Thermostable phytase (3-phytase)"/>
    <property type="match status" value="1"/>
</dbReference>
<gene>
    <name evidence="8" type="ORF">SNEC2469_LOCUS11435</name>
</gene>
<dbReference type="Gene3D" id="3.40.220.10">
    <property type="entry name" value="Leucine Aminopeptidase, subunit E, domain 1"/>
    <property type="match status" value="1"/>
</dbReference>
<reference evidence="8" key="1">
    <citation type="submission" date="2021-02" db="EMBL/GenBank/DDBJ databases">
        <authorList>
            <person name="Dougan E. K."/>
            <person name="Rhodes N."/>
            <person name="Thang M."/>
            <person name="Chan C."/>
        </authorList>
    </citation>
    <scope>NUCLEOTIDE SEQUENCE</scope>
</reference>